<feature type="transmembrane region" description="Helical" evidence="1">
    <location>
        <begin position="133"/>
        <end position="152"/>
    </location>
</feature>
<evidence type="ECO:0000259" key="2">
    <source>
        <dbReference type="Pfam" id="PF07786"/>
    </source>
</evidence>
<comment type="caution">
    <text evidence="3">The sequence shown here is derived from an EMBL/GenBank/DDBJ whole genome shotgun (WGS) entry which is preliminary data.</text>
</comment>
<feature type="domain" description="Heparan-alpha-glucosaminide N-acetyltransferase catalytic" evidence="2">
    <location>
        <begin position="5"/>
        <end position="213"/>
    </location>
</feature>
<dbReference type="PANTHER" id="PTHR31061:SF24">
    <property type="entry name" value="LD22376P"/>
    <property type="match status" value="1"/>
</dbReference>
<feature type="transmembrane region" description="Helical" evidence="1">
    <location>
        <begin position="110"/>
        <end position="128"/>
    </location>
</feature>
<keyword evidence="1" id="KW-1133">Transmembrane helix</keyword>
<organism evidence="3 4">
    <name type="scientific">Rheinheimera baltica</name>
    <dbReference type="NCBI Taxonomy" id="67576"/>
    <lineage>
        <taxon>Bacteria</taxon>
        <taxon>Pseudomonadati</taxon>
        <taxon>Pseudomonadota</taxon>
        <taxon>Gammaproteobacteria</taxon>
        <taxon>Chromatiales</taxon>
        <taxon>Chromatiaceae</taxon>
        <taxon>Rheinheimera</taxon>
    </lineage>
</organism>
<feature type="transmembrane region" description="Helical" evidence="1">
    <location>
        <begin position="49"/>
        <end position="67"/>
    </location>
</feature>
<evidence type="ECO:0000256" key="1">
    <source>
        <dbReference type="SAM" id="Phobius"/>
    </source>
</evidence>
<evidence type="ECO:0000313" key="3">
    <source>
        <dbReference type="EMBL" id="MDP5136212.1"/>
    </source>
</evidence>
<feature type="transmembrane region" description="Helical" evidence="1">
    <location>
        <begin position="219"/>
        <end position="240"/>
    </location>
</feature>
<feature type="transmembrane region" description="Helical" evidence="1">
    <location>
        <begin position="189"/>
        <end position="207"/>
    </location>
</feature>
<feature type="transmembrane region" description="Helical" evidence="1">
    <location>
        <begin position="79"/>
        <end position="98"/>
    </location>
</feature>
<dbReference type="Proteomes" id="UP001231109">
    <property type="component" value="Unassembled WGS sequence"/>
</dbReference>
<feature type="transmembrane region" description="Helical" evidence="1">
    <location>
        <begin position="329"/>
        <end position="350"/>
    </location>
</feature>
<feature type="transmembrane region" description="Helical" evidence="1">
    <location>
        <begin position="290"/>
        <end position="309"/>
    </location>
</feature>
<feature type="transmembrane region" description="Helical" evidence="1">
    <location>
        <begin position="246"/>
        <end position="269"/>
    </location>
</feature>
<feature type="transmembrane region" description="Helical" evidence="1">
    <location>
        <begin position="12"/>
        <end position="29"/>
    </location>
</feature>
<dbReference type="PANTHER" id="PTHR31061">
    <property type="entry name" value="LD22376P"/>
    <property type="match status" value="1"/>
</dbReference>
<dbReference type="RefSeq" id="WP_305975466.1">
    <property type="nucleotide sequence ID" value="NZ_JAPJDZ010000020.1"/>
</dbReference>
<dbReference type="EMBL" id="JAPJDZ010000020">
    <property type="protein sequence ID" value="MDP5136212.1"/>
    <property type="molecule type" value="Genomic_DNA"/>
</dbReference>
<protein>
    <submittedName>
        <fullName evidence="3">Heparan-alpha-glucosaminide N-acetyltransferase domain-containing protein</fullName>
    </submittedName>
</protein>
<keyword evidence="4" id="KW-1185">Reference proteome</keyword>
<gene>
    <name evidence="3" type="ORF">ORJ04_09645</name>
</gene>
<name>A0ABT9HYK0_9GAMM</name>
<dbReference type="InterPro" id="IPR012429">
    <property type="entry name" value="HGSNAT_cat"/>
</dbReference>
<keyword evidence="1" id="KW-0472">Membrane</keyword>
<accession>A0ABT9HYK0</accession>
<dbReference type="Pfam" id="PF07786">
    <property type="entry name" value="HGSNAT_cat"/>
    <property type="match status" value="1"/>
</dbReference>
<keyword evidence="1" id="KW-0812">Transmembrane</keyword>
<sequence length="358" mass="39602">MTAQRFVALDALRGLAIALMILVNTPGSWQHVYPSLLHASWDGFTFADIVFPGFLFVVGAAMFYALRHSTFNVATLGRIAKRSALLFAIGVLLNWYPFITDISELRIPGVLQRIGLCYAIAAILVLLLRGRYLLFVSTAILVAYWVLLTLFGNAEPFSLTGNAVLKLDVLLLGPAHLYQGFGLAFDPEGLLSSLPAIVSVLVGYFVAQQLSQRSAKDGARWLLLAAFALLVLSWGCAGFWPLNKALWSGSYVMLSSAILMALLAVLVGLSDILKQHSLVQPLVTYGTNPLFIYILSWLWAATLMRIPFAGSNVYQVTFEFIATMMPAKLASLVFALLHVVLFWWLSRLLYRRNIIIRL</sequence>
<proteinExistence type="predicted"/>
<reference evidence="3 4" key="1">
    <citation type="submission" date="2022-11" db="EMBL/GenBank/DDBJ databases">
        <title>Viruses from the air-sea interface of a natural surface slick.</title>
        <authorList>
            <person name="Rahlff J."/>
            <person name="Holmfeldt K."/>
        </authorList>
    </citation>
    <scope>NUCLEOTIDE SEQUENCE [LARGE SCALE GENOMIC DNA]</scope>
    <source>
        <strain evidence="3 4">SMS4</strain>
    </source>
</reference>
<evidence type="ECO:0000313" key="4">
    <source>
        <dbReference type="Proteomes" id="UP001231109"/>
    </source>
</evidence>